<proteinExistence type="predicted"/>
<gene>
    <name evidence="1" type="ORF">A2G96_16940</name>
</gene>
<evidence type="ECO:0000313" key="2">
    <source>
        <dbReference type="Proteomes" id="UP000075238"/>
    </source>
</evidence>
<keyword evidence="2" id="KW-1185">Reference proteome</keyword>
<sequence length="105" mass="11215">MPARHIVRASHLRIIRAPLVNAADHLYAVPGKLFGVYDESDSGELVSVSYELVGTCGDQTLFRLICNPSGRVFAEVEVPPFALPDSVTADAAASQFTPGPGYSHC</sequence>
<dbReference type="EMBL" id="CP014844">
    <property type="protein sequence ID" value="AMR79286.1"/>
    <property type="molecule type" value="Genomic_DNA"/>
</dbReference>
<protein>
    <submittedName>
        <fullName evidence="1">Uncharacterized protein</fullName>
    </submittedName>
</protein>
<dbReference type="KEGG" id="cnan:A2G96_16940"/>
<dbReference type="AlphaFoldDB" id="A0A142JMH4"/>
<dbReference type="Proteomes" id="UP000075238">
    <property type="component" value="Chromosome 1"/>
</dbReference>
<evidence type="ECO:0000313" key="1">
    <source>
        <dbReference type="EMBL" id="AMR79286.1"/>
    </source>
</evidence>
<reference evidence="1 2" key="1">
    <citation type="submission" date="2016-03" db="EMBL/GenBank/DDBJ databases">
        <title>Complete genome sequence of a novel chlorpyrifos degrading bacterium, Cupriavidus nantongensis sp. X1.</title>
        <authorList>
            <person name="Fang L."/>
        </authorList>
    </citation>
    <scope>NUCLEOTIDE SEQUENCE [LARGE SCALE GENOMIC DNA]</scope>
    <source>
        <strain evidence="1 2">X1</strain>
    </source>
</reference>
<organism evidence="1 2">
    <name type="scientific">Cupriavidus nantongensis</name>
    <dbReference type="NCBI Taxonomy" id="1796606"/>
    <lineage>
        <taxon>Bacteria</taxon>
        <taxon>Pseudomonadati</taxon>
        <taxon>Pseudomonadota</taxon>
        <taxon>Betaproteobacteria</taxon>
        <taxon>Burkholderiales</taxon>
        <taxon>Burkholderiaceae</taxon>
        <taxon>Cupriavidus</taxon>
    </lineage>
</organism>
<accession>A0A142JMH4</accession>
<name>A0A142JMH4_9BURK</name>